<evidence type="ECO:0000256" key="5">
    <source>
        <dbReference type="ARBA" id="ARBA00022741"/>
    </source>
</evidence>
<dbReference type="Pfam" id="PF00122">
    <property type="entry name" value="E1-E2_ATPase"/>
    <property type="match status" value="1"/>
</dbReference>
<dbReference type="PROSITE" id="PS50846">
    <property type="entry name" value="HMA_2"/>
    <property type="match status" value="1"/>
</dbReference>
<protein>
    <recommendedName>
        <fullName evidence="11">Cation-transporting P-type ATPase B</fullName>
    </recommendedName>
</protein>
<dbReference type="InterPro" id="IPR027256">
    <property type="entry name" value="P-typ_ATPase_IB"/>
</dbReference>
<dbReference type="InterPro" id="IPR008250">
    <property type="entry name" value="ATPase_P-typ_transduc_dom_A_sf"/>
</dbReference>
<dbReference type="InterPro" id="IPR006121">
    <property type="entry name" value="HMA_dom"/>
</dbReference>
<evidence type="ECO:0000256" key="1">
    <source>
        <dbReference type="ARBA" id="ARBA00004651"/>
    </source>
</evidence>
<dbReference type="InterPro" id="IPR023298">
    <property type="entry name" value="ATPase_P-typ_TM_dom_sf"/>
</dbReference>
<reference evidence="14 15" key="1">
    <citation type="submission" date="2019-06" db="EMBL/GenBank/DDBJ databases">
        <title>Sequencing the genomes of 1000 actinobacteria strains.</title>
        <authorList>
            <person name="Klenk H.-P."/>
        </authorList>
    </citation>
    <scope>NUCLEOTIDE SEQUENCE [LARGE SCALE GENOMIC DNA]</scope>
    <source>
        <strain evidence="14 15">DSM 17305</strain>
    </source>
</reference>
<dbReference type="PANTHER" id="PTHR43520:SF8">
    <property type="entry name" value="P-TYPE CU(+) TRANSPORTER"/>
    <property type="match status" value="1"/>
</dbReference>
<keyword evidence="4 12" id="KW-0479">Metal-binding</keyword>
<dbReference type="GO" id="GO:0016887">
    <property type="term" value="F:ATP hydrolysis activity"/>
    <property type="evidence" value="ECO:0007669"/>
    <property type="project" value="InterPro"/>
</dbReference>
<keyword evidence="8 12" id="KW-1133">Transmembrane helix</keyword>
<feature type="transmembrane region" description="Helical" evidence="12">
    <location>
        <begin position="687"/>
        <end position="704"/>
    </location>
</feature>
<feature type="transmembrane region" description="Helical" evidence="12">
    <location>
        <begin position="374"/>
        <end position="395"/>
    </location>
</feature>
<keyword evidence="7" id="KW-1278">Translocase</keyword>
<evidence type="ECO:0000256" key="3">
    <source>
        <dbReference type="ARBA" id="ARBA00022692"/>
    </source>
</evidence>
<evidence type="ECO:0000313" key="15">
    <source>
        <dbReference type="Proteomes" id="UP000316298"/>
    </source>
</evidence>
<evidence type="ECO:0000256" key="2">
    <source>
        <dbReference type="ARBA" id="ARBA00006024"/>
    </source>
</evidence>
<evidence type="ECO:0000256" key="8">
    <source>
        <dbReference type="ARBA" id="ARBA00022989"/>
    </source>
</evidence>
<dbReference type="PROSITE" id="PS00154">
    <property type="entry name" value="ATPASE_E1_E2"/>
    <property type="match status" value="1"/>
</dbReference>
<dbReference type="CDD" id="cd00371">
    <property type="entry name" value="HMA"/>
    <property type="match status" value="1"/>
</dbReference>
<dbReference type="FunFam" id="3.30.70.100:FF:000005">
    <property type="entry name" value="Copper-exporting P-type ATPase A"/>
    <property type="match status" value="1"/>
</dbReference>
<proteinExistence type="inferred from homology"/>
<evidence type="ECO:0000313" key="14">
    <source>
        <dbReference type="EMBL" id="TQJ11227.1"/>
    </source>
</evidence>
<dbReference type="InterPro" id="IPR023214">
    <property type="entry name" value="HAD_sf"/>
</dbReference>
<dbReference type="GO" id="GO:0005507">
    <property type="term" value="F:copper ion binding"/>
    <property type="evidence" value="ECO:0007669"/>
    <property type="project" value="TreeGrafter"/>
</dbReference>
<dbReference type="GO" id="GO:0005886">
    <property type="term" value="C:plasma membrane"/>
    <property type="evidence" value="ECO:0007669"/>
    <property type="project" value="UniProtKB-SubCell"/>
</dbReference>
<comment type="caution">
    <text evidence="14">The sequence shown here is derived from an EMBL/GenBank/DDBJ whole genome shotgun (WGS) entry which is preliminary data.</text>
</comment>
<dbReference type="PRINTS" id="PR00119">
    <property type="entry name" value="CATATPASE"/>
</dbReference>
<dbReference type="PANTHER" id="PTHR43520">
    <property type="entry name" value="ATP7, ISOFORM B"/>
    <property type="match status" value="1"/>
</dbReference>
<dbReference type="Pfam" id="PF00702">
    <property type="entry name" value="Hydrolase"/>
    <property type="match status" value="1"/>
</dbReference>
<dbReference type="SUPFAM" id="SSF81665">
    <property type="entry name" value="Calcium ATPase, transmembrane domain M"/>
    <property type="match status" value="1"/>
</dbReference>
<dbReference type="SFLD" id="SFLDS00003">
    <property type="entry name" value="Haloacid_Dehalogenase"/>
    <property type="match status" value="1"/>
</dbReference>
<evidence type="ECO:0000256" key="9">
    <source>
        <dbReference type="ARBA" id="ARBA00023136"/>
    </source>
</evidence>
<dbReference type="SFLD" id="SFLDF00027">
    <property type="entry name" value="p-type_atpase"/>
    <property type="match status" value="1"/>
</dbReference>
<dbReference type="Pfam" id="PF00403">
    <property type="entry name" value="HMA"/>
    <property type="match status" value="1"/>
</dbReference>
<dbReference type="InterPro" id="IPR023299">
    <property type="entry name" value="ATPase_P-typ_cyto_dom_N"/>
</dbReference>
<keyword evidence="9 12" id="KW-0472">Membrane</keyword>
<feature type="transmembrane region" description="Helical" evidence="12">
    <location>
        <begin position="114"/>
        <end position="131"/>
    </location>
</feature>
<dbReference type="Proteomes" id="UP000316298">
    <property type="component" value="Unassembled WGS sequence"/>
</dbReference>
<comment type="similarity">
    <text evidence="2 12">Belongs to the cation transport ATPase (P-type) (TC 3.A.3) family. Type IB subfamily.</text>
</comment>
<gene>
    <name evidence="14" type="ORF">FB475_4135</name>
</gene>
<keyword evidence="12" id="KW-1003">Cell membrane</keyword>
<evidence type="ECO:0000256" key="11">
    <source>
        <dbReference type="ARBA" id="ARBA00074171"/>
    </source>
</evidence>
<accession>A0A542E7D1</accession>
<feature type="transmembrane region" description="Helical" evidence="12">
    <location>
        <begin position="151"/>
        <end position="174"/>
    </location>
</feature>
<feature type="transmembrane region" description="Helical" evidence="12">
    <location>
        <begin position="90"/>
        <end position="108"/>
    </location>
</feature>
<keyword evidence="6 12" id="KW-0067">ATP-binding</keyword>
<dbReference type="Gene3D" id="3.30.70.100">
    <property type="match status" value="1"/>
</dbReference>
<comment type="catalytic activity">
    <reaction evidence="10">
        <text>ATP + H2O = ADP + phosphate + H(+)</text>
        <dbReference type="Rhea" id="RHEA:13065"/>
        <dbReference type="ChEBI" id="CHEBI:15377"/>
        <dbReference type="ChEBI" id="CHEBI:15378"/>
        <dbReference type="ChEBI" id="CHEBI:30616"/>
        <dbReference type="ChEBI" id="CHEBI:43474"/>
        <dbReference type="ChEBI" id="CHEBI:456216"/>
    </reaction>
</comment>
<organism evidence="14 15">
    <name type="scientific">Kribbella jejuensis</name>
    <dbReference type="NCBI Taxonomy" id="236068"/>
    <lineage>
        <taxon>Bacteria</taxon>
        <taxon>Bacillati</taxon>
        <taxon>Actinomycetota</taxon>
        <taxon>Actinomycetes</taxon>
        <taxon>Propionibacteriales</taxon>
        <taxon>Kribbellaceae</taxon>
        <taxon>Kribbella</taxon>
    </lineage>
</organism>
<dbReference type="Gene3D" id="3.40.50.1000">
    <property type="entry name" value="HAD superfamily/HAD-like"/>
    <property type="match status" value="1"/>
</dbReference>
<dbReference type="RefSeq" id="WP_141858199.1">
    <property type="nucleotide sequence ID" value="NZ_BAAAKA010000025.1"/>
</dbReference>
<dbReference type="InterPro" id="IPR059000">
    <property type="entry name" value="ATPase_P-type_domA"/>
</dbReference>
<keyword evidence="15" id="KW-1185">Reference proteome</keyword>
<dbReference type="SUPFAM" id="SSF55008">
    <property type="entry name" value="HMA, heavy metal-associated domain"/>
    <property type="match status" value="1"/>
</dbReference>
<dbReference type="EMBL" id="VFMM01000002">
    <property type="protein sequence ID" value="TQJ11227.1"/>
    <property type="molecule type" value="Genomic_DNA"/>
</dbReference>
<dbReference type="Gene3D" id="2.70.150.10">
    <property type="entry name" value="Calcium-transporting ATPase, cytoplasmic transduction domain A"/>
    <property type="match status" value="1"/>
</dbReference>
<dbReference type="SFLD" id="SFLDG00002">
    <property type="entry name" value="C1.7:_P-type_atpase_like"/>
    <property type="match status" value="1"/>
</dbReference>
<feature type="transmembrane region" description="Helical" evidence="12">
    <location>
        <begin position="710"/>
        <end position="728"/>
    </location>
</feature>
<dbReference type="SUPFAM" id="SSF81653">
    <property type="entry name" value="Calcium ATPase, transduction domain A"/>
    <property type="match status" value="1"/>
</dbReference>
<dbReference type="InterPro" id="IPR017969">
    <property type="entry name" value="Heavy-metal-associated_CS"/>
</dbReference>
<dbReference type="InterPro" id="IPR036163">
    <property type="entry name" value="HMA_dom_sf"/>
</dbReference>
<evidence type="ECO:0000259" key="13">
    <source>
        <dbReference type="PROSITE" id="PS50846"/>
    </source>
</evidence>
<dbReference type="GO" id="GO:0005524">
    <property type="term" value="F:ATP binding"/>
    <property type="evidence" value="ECO:0007669"/>
    <property type="project" value="UniProtKB-UniRule"/>
</dbReference>
<evidence type="ECO:0000256" key="4">
    <source>
        <dbReference type="ARBA" id="ARBA00022723"/>
    </source>
</evidence>
<feature type="transmembrane region" description="Helical" evidence="12">
    <location>
        <begin position="346"/>
        <end position="368"/>
    </location>
</feature>
<keyword evidence="5 12" id="KW-0547">Nucleotide-binding</keyword>
<sequence>MSQSVELIIGGMTCASCAARVEKKLNRMDGVTATVNYATEKAKVTFPEGVSTDDLVATVEQTGYTAALPTPAVATEAEEPDELKPLRQRLIASITLAVPVIAFGMIPALQFESWQWASLTLAFPVVTWAAWPFHKAAWTNLRHGAATMDTLISLGVVSAFLWSLYALFIGGAGRPGMKMPFTLIPSRGGGAEEIYLEVAAGVTTFILAGRYFEARAKRRSGAALRALLELGAKDVAVLRNGTETRIPADQLVVGDEFVVRPGEKIATDGVIVTGSSAVDASMLTGESVPVEVGEGDAVVGATVNAGGRLVVRASRVGADTQLAQMARLVEDAQNGKAAVQRLADKVSGIFVPIVIGLALATLGFWLGNGSPVEVAFTAAVAVLIIACPCALGLATPTALMVGTGRGAQLGILIKGPEVLESTRRVDTVVLDKTGTVTTGRMELVDVLLAPGQQRSEVLRLAGALEHSSEHPIAQAVARAAAAEGGLPDVEDFGNVEGLGVQGIVDGHAVLVGRTRLLEEWSQHLPDELAHAKEHAEAEGSTAVAVGWDGEARAVLVVADTVKPTSVEAIRQLKSLGLRPVLLTGDNEAVATKVGAEVGIDDVIAEVLPAGKVDAVKQLQDQGRVVAMVGDGVNDAAALAQADLGLSMGTGTDVAIEASDLTLVRGDLRAAADAIRLSRSTLRTIKGNLFWAFAYNVAALPLAAAGLLNPMLAGAAMAFSSVFVVSNSLRLRRFKPLT</sequence>
<dbReference type="GO" id="GO:0055070">
    <property type="term" value="P:copper ion homeostasis"/>
    <property type="evidence" value="ECO:0007669"/>
    <property type="project" value="TreeGrafter"/>
</dbReference>
<dbReference type="InterPro" id="IPR018303">
    <property type="entry name" value="ATPase_P-typ_P_site"/>
</dbReference>
<dbReference type="Gene3D" id="3.40.1110.10">
    <property type="entry name" value="Calcium-transporting ATPase, cytoplasmic domain N"/>
    <property type="match status" value="1"/>
</dbReference>
<dbReference type="NCBIfam" id="TIGR01525">
    <property type="entry name" value="ATPase-IB_hvy"/>
    <property type="match status" value="1"/>
</dbReference>
<dbReference type="NCBIfam" id="TIGR01511">
    <property type="entry name" value="ATPase-IB1_Cu"/>
    <property type="match status" value="1"/>
</dbReference>
<dbReference type="GO" id="GO:0043682">
    <property type="term" value="F:P-type divalent copper transporter activity"/>
    <property type="evidence" value="ECO:0007669"/>
    <property type="project" value="TreeGrafter"/>
</dbReference>
<dbReference type="OrthoDB" id="7059309at2"/>
<dbReference type="SUPFAM" id="SSF56784">
    <property type="entry name" value="HAD-like"/>
    <property type="match status" value="1"/>
</dbReference>
<dbReference type="PROSITE" id="PS01047">
    <property type="entry name" value="HMA_1"/>
    <property type="match status" value="1"/>
</dbReference>
<evidence type="ECO:0000256" key="6">
    <source>
        <dbReference type="ARBA" id="ARBA00022840"/>
    </source>
</evidence>
<dbReference type="InterPro" id="IPR001757">
    <property type="entry name" value="P_typ_ATPase"/>
</dbReference>
<dbReference type="PROSITE" id="PS01229">
    <property type="entry name" value="COF_2"/>
    <property type="match status" value="1"/>
</dbReference>
<dbReference type="InterPro" id="IPR036412">
    <property type="entry name" value="HAD-like_sf"/>
</dbReference>
<name>A0A542E7D1_9ACTN</name>
<dbReference type="AlphaFoldDB" id="A0A542E7D1"/>
<feature type="domain" description="HMA" evidence="13">
    <location>
        <begin position="3"/>
        <end position="67"/>
    </location>
</feature>
<evidence type="ECO:0000256" key="7">
    <source>
        <dbReference type="ARBA" id="ARBA00022967"/>
    </source>
</evidence>
<dbReference type="FunFam" id="2.70.150.10:FF:000002">
    <property type="entry name" value="Copper-transporting ATPase 1, putative"/>
    <property type="match status" value="1"/>
</dbReference>
<keyword evidence="3 12" id="KW-0812">Transmembrane</keyword>
<feature type="transmembrane region" description="Helical" evidence="12">
    <location>
        <begin position="194"/>
        <end position="212"/>
    </location>
</feature>
<dbReference type="InterPro" id="IPR044492">
    <property type="entry name" value="P_typ_ATPase_HD_dom"/>
</dbReference>
<dbReference type="CDD" id="cd02094">
    <property type="entry name" value="P-type_ATPase_Cu-like"/>
    <property type="match status" value="1"/>
</dbReference>
<dbReference type="PRINTS" id="PR00120">
    <property type="entry name" value="HATPASE"/>
</dbReference>
<evidence type="ECO:0000256" key="12">
    <source>
        <dbReference type="RuleBase" id="RU362081"/>
    </source>
</evidence>
<evidence type="ECO:0000256" key="10">
    <source>
        <dbReference type="ARBA" id="ARBA00049360"/>
    </source>
</evidence>
<comment type="subcellular location">
    <subcellularLocation>
        <location evidence="1">Cell membrane</location>
        <topology evidence="1">Multi-pass membrane protein</topology>
    </subcellularLocation>
</comment>
<dbReference type="NCBIfam" id="TIGR01494">
    <property type="entry name" value="ATPase_P-type"/>
    <property type="match status" value="1"/>
</dbReference>